<keyword evidence="1" id="KW-0472">Membrane</keyword>
<proteinExistence type="predicted"/>
<sequence>MLTACSLSSRVWAIGAHSIEGYANQSKTLENGESLVRLSEAELVSGGDTQPLQSLNKMVKQNRFDYEVITVKININDIVWDDEKNGTISIVIDGDLKEFQVNKSSNSLKLVHYYRDWYSYPAQTLLVPAYISDVTSSLVIVTLYIIAT</sequence>
<dbReference type="EMBL" id="MSCH01000003">
    <property type="protein sequence ID" value="PQJ54214.1"/>
    <property type="molecule type" value="Genomic_DNA"/>
</dbReference>
<evidence type="ECO:0000313" key="3">
    <source>
        <dbReference type="Proteomes" id="UP000239007"/>
    </source>
</evidence>
<feature type="transmembrane region" description="Helical" evidence="1">
    <location>
        <begin position="125"/>
        <end position="147"/>
    </location>
</feature>
<accession>A0A2S7UW49</accession>
<dbReference type="AlphaFoldDB" id="A0A2S7UW49"/>
<protein>
    <submittedName>
        <fullName evidence="2">Uncharacterized protein</fullName>
    </submittedName>
</protein>
<dbReference type="Proteomes" id="UP000239007">
    <property type="component" value="Unassembled WGS sequence"/>
</dbReference>
<reference evidence="2 3" key="1">
    <citation type="submission" date="2016-12" db="EMBL/GenBank/DDBJ databases">
        <title>Diversity of luminous bacteria.</title>
        <authorList>
            <person name="Yoshizawa S."/>
            <person name="Kogure K."/>
        </authorList>
    </citation>
    <scope>NUCLEOTIDE SEQUENCE [LARGE SCALE GENOMIC DNA]</scope>
    <source>
        <strain evidence="2 3">SA4-48</strain>
    </source>
</reference>
<keyword evidence="1" id="KW-1133">Transmembrane helix</keyword>
<gene>
    <name evidence="2" type="ORF">BTO11_11495</name>
</gene>
<dbReference type="OrthoDB" id="6402391at2"/>
<name>A0A2S7UW49_9GAMM</name>
<organism evidence="2 3">
    <name type="scientific">Psychrosphaera saromensis</name>
    <dbReference type="NCBI Taxonomy" id="716813"/>
    <lineage>
        <taxon>Bacteria</taxon>
        <taxon>Pseudomonadati</taxon>
        <taxon>Pseudomonadota</taxon>
        <taxon>Gammaproteobacteria</taxon>
        <taxon>Alteromonadales</taxon>
        <taxon>Pseudoalteromonadaceae</taxon>
        <taxon>Psychrosphaera</taxon>
    </lineage>
</organism>
<evidence type="ECO:0000313" key="2">
    <source>
        <dbReference type="EMBL" id="PQJ54214.1"/>
    </source>
</evidence>
<evidence type="ECO:0000256" key="1">
    <source>
        <dbReference type="SAM" id="Phobius"/>
    </source>
</evidence>
<keyword evidence="3" id="KW-1185">Reference proteome</keyword>
<keyword evidence="1" id="KW-0812">Transmembrane</keyword>
<comment type="caution">
    <text evidence="2">The sequence shown here is derived from an EMBL/GenBank/DDBJ whole genome shotgun (WGS) entry which is preliminary data.</text>
</comment>
<dbReference type="RefSeq" id="WP_105052728.1">
    <property type="nucleotide sequence ID" value="NZ_BMYG01000006.1"/>
</dbReference>